<keyword evidence="4" id="KW-1185">Reference proteome</keyword>
<comment type="caution">
    <text evidence="3">The sequence shown here is derived from an EMBL/GenBank/DDBJ whole genome shotgun (WGS) entry which is preliminary data.</text>
</comment>
<evidence type="ECO:0000256" key="1">
    <source>
        <dbReference type="ARBA" id="ARBA00022801"/>
    </source>
</evidence>
<dbReference type="GO" id="GO:0016787">
    <property type="term" value="F:hydrolase activity"/>
    <property type="evidence" value="ECO:0007669"/>
    <property type="project" value="UniProtKB-KW"/>
</dbReference>
<protein>
    <submittedName>
        <fullName evidence="3">Alpha/beta hydrolase</fullName>
    </submittedName>
</protein>
<dbReference type="Pfam" id="PF20434">
    <property type="entry name" value="BD-FAE"/>
    <property type="match status" value="1"/>
</dbReference>
<dbReference type="PANTHER" id="PTHR48081:SF13">
    <property type="entry name" value="ALPHA_BETA HYDROLASE"/>
    <property type="match status" value="1"/>
</dbReference>
<feature type="domain" description="BD-FAE-like" evidence="2">
    <location>
        <begin position="19"/>
        <end position="204"/>
    </location>
</feature>
<dbReference type="SUPFAM" id="SSF53474">
    <property type="entry name" value="alpha/beta-Hydrolases"/>
    <property type="match status" value="1"/>
</dbReference>
<dbReference type="InterPro" id="IPR050300">
    <property type="entry name" value="GDXG_lipolytic_enzyme"/>
</dbReference>
<evidence type="ECO:0000313" key="4">
    <source>
        <dbReference type="Proteomes" id="UP001589619"/>
    </source>
</evidence>
<evidence type="ECO:0000313" key="3">
    <source>
        <dbReference type="EMBL" id="MFB9754439.1"/>
    </source>
</evidence>
<dbReference type="InterPro" id="IPR049492">
    <property type="entry name" value="BD-FAE-like_dom"/>
</dbReference>
<accession>A0ABV5W1J6</accession>
<gene>
    <name evidence="3" type="ORF">ACFFNY_22945</name>
</gene>
<dbReference type="RefSeq" id="WP_344916127.1">
    <property type="nucleotide sequence ID" value="NZ_BAAAYO010000018.1"/>
</dbReference>
<reference evidence="3 4" key="1">
    <citation type="submission" date="2024-09" db="EMBL/GenBank/DDBJ databases">
        <authorList>
            <person name="Sun Q."/>
            <person name="Mori K."/>
        </authorList>
    </citation>
    <scope>NUCLEOTIDE SEQUENCE [LARGE SCALE GENOMIC DNA]</scope>
    <source>
        <strain evidence="3 4">JCM 12520</strain>
    </source>
</reference>
<dbReference type="PANTHER" id="PTHR48081">
    <property type="entry name" value="AB HYDROLASE SUPERFAMILY PROTEIN C4A8.06C"/>
    <property type="match status" value="1"/>
</dbReference>
<proteinExistence type="predicted"/>
<dbReference type="Proteomes" id="UP001589619">
    <property type="component" value="Unassembled WGS sequence"/>
</dbReference>
<organism evidence="3 4">
    <name type="scientific">Paenibacillus hodogayensis</name>
    <dbReference type="NCBI Taxonomy" id="279208"/>
    <lineage>
        <taxon>Bacteria</taxon>
        <taxon>Bacillati</taxon>
        <taxon>Bacillota</taxon>
        <taxon>Bacilli</taxon>
        <taxon>Bacillales</taxon>
        <taxon>Paenibacillaceae</taxon>
        <taxon>Paenibacillus</taxon>
    </lineage>
</organism>
<evidence type="ECO:0000259" key="2">
    <source>
        <dbReference type="Pfam" id="PF20434"/>
    </source>
</evidence>
<dbReference type="InterPro" id="IPR029058">
    <property type="entry name" value="AB_hydrolase_fold"/>
</dbReference>
<sequence length="262" mass="29697">MELITRYYDEEIILKRAVDIVCPTTVTKRVALFYIHGGGWRAGARDGFHRHLYYFSRKGYVCASAGYRLAPTVHFTEQMEDVATGYDRFLAYIRERELGIERVIVLGSSAGAHLASLLALTDPAVFNPGMEWNEPWLRPIACVSINGPATLEKWEPMHEGIKRDIENMLGVTYEEESALFRKASPSAYVEGEAADFLFILAGKEKFFPHSFIYGMSEELRRLSKRSEAVLFPEAEHGFFYGIGSTQQQEALTVLEPFLESYA</sequence>
<keyword evidence="1 3" id="KW-0378">Hydrolase</keyword>
<dbReference type="Gene3D" id="3.40.50.1820">
    <property type="entry name" value="alpha/beta hydrolase"/>
    <property type="match status" value="1"/>
</dbReference>
<name>A0ABV5W1J6_9BACL</name>
<dbReference type="EMBL" id="JBHMAG010000015">
    <property type="protein sequence ID" value="MFB9754439.1"/>
    <property type="molecule type" value="Genomic_DNA"/>
</dbReference>